<organism evidence="1 2">
    <name type="scientific">Paramecium sonneborni</name>
    <dbReference type="NCBI Taxonomy" id="65129"/>
    <lineage>
        <taxon>Eukaryota</taxon>
        <taxon>Sar</taxon>
        <taxon>Alveolata</taxon>
        <taxon>Ciliophora</taxon>
        <taxon>Intramacronucleata</taxon>
        <taxon>Oligohymenophorea</taxon>
        <taxon>Peniculida</taxon>
        <taxon>Parameciidae</taxon>
        <taxon>Paramecium</taxon>
    </lineage>
</organism>
<dbReference type="Proteomes" id="UP000692954">
    <property type="component" value="Unassembled WGS sequence"/>
</dbReference>
<evidence type="ECO:0000313" key="1">
    <source>
        <dbReference type="EMBL" id="CAD8066011.1"/>
    </source>
</evidence>
<keyword evidence="2" id="KW-1185">Reference proteome</keyword>
<dbReference type="AlphaFoldDB" id="A0A8S1LHJ8"/>
<accession>A0A8S1LHJ8</accession>
<protein>
    <submittedName>
        <fullName evidence="1">Uncharacterized protein</fullName>
    </submittedName>
</protein>
<proteinExistence type="predicted"/>
<reference evidence="1" key="1">
    <citation type="submission" date="2021-01" db="EMBL/GenBank/DDBJ databases">
        <authorList>
            <consortium name="Genoscope - CEA"/>
            <person name="William W."/>
        </authorList>
    </citation>
    <scope>NUCLEOTIDE SEQUENCE</scope>
</reference>
<comment type="caution">
    <text evidence="1">The sequence shown here is derived from an EMBL/GenBank/DDBJ whole genome shotgun (WGS) entry which is preliminary data.</text>
</comment>
<dbReference type="EMBL" id="CAJJDN010000021">
    <property type="protein sequence ID" value="CAD8066011.1"/>
    <property type="molecule type" value="Genomic_DNA"/>
</dbReference>
<name>A0A8S1LHJ8_9CILI</name>
<sequence length="90" mass="10181">MGTCQITKRKLTSQNTATTPVSQFSNKIISYSQNCIDTKPKPNLVIQKPPNVEYSDYDPTNPHRQFNVMINGVHFEVINSVEEDILGQLD</sequence>
<evidence type="ECO:0000313" key="2">
    <source>
        <dbReference type="Proteomes" id="UP000692954"/>
    </source>
</evidence>
<gene>
    <name evidence="1" type="ORF">PSON_ATCC_30995.1.T0210083</name>
</gene>
<dbReference type="OrthoDB" id="283719at2759"/>